<keyword evidence="7" id="KW-0732">Signal</keyword>
<evidence type="ECO:0000256" key="5">
    <source>
        <dbReference type="ARBA" id="ARBA00023136"/>
    </source>
</evidence>
<dbReference type="AlphaFoldDB" id="A0AAN9W2Q1"/>
<dbReference type="SUPFAM" id="SSF81321">
    <property type="entry name" value="Family A G protein-coupled receptor-like"/>
    <property type="match status" value="1"/>
</dbReference>
<feature type="chain" id="PRO_5043030530" description="G-protein coupled receptors family 1 profile domain-containing protein" evidence="7">
    <location>
        <begin position="19"/>
        <end position="508"/>
    </location>
</feature>
<proteinExistence type="inferred from homology"/>
<dbReference type="InterPro" id="IPR017452">
    <property type="entry name" value="GPCR_Rhodpsn_7TM"/>
</dbReference>
<dbReference type="PANTHER" id="PTHR46641">
    <property type="entry name" value="FMRFAMIDE RECEPTOR-RELATED"/>
    <property type="match status" value="1"/>
</dbReference>
<dbReference type="PROSITE" id="PS50262">
    <property type="entry name" value="G_PROTEIN_RECEP_F1_2"/>
    <property type="match status" value="1"/>
</dbReference>
<dbReference type="InterPro" id="IPR000276">
    <property type="entry name" value="GPCR_Rhodpsn"/>
</dbReference>
<dbReference type="Proteomes" id="UP001378592">
    <property type="component" value="Unassembled WGS sequence"/>
</dbReference>
<comment type="similarity">
    <text evidence="2">Belongs to the G-protein coupled receptor 1 family.</text>
</comment>
<keyword evidence="4 6" id="KW-1133">Transmembrane helix</keyword>
<dbReference type="GO" id="GO:0016020">
    <property type="term" value="C:membrane"/>
    <property type="evidence" value="ECO:0007669"/>
    <property type="project" value="UniProtKB-SubCell"/>
</dbReference>
<evidence type="ECO:0000313" key="9">
    <source>
        <dbReference type="EMBL" id="KAK7872557.1"/>
    </source>
</evidence>
<keyword evidence="3 6" id="KW-0812">Transmembrane</keyword>
<reference evidence="9 10" key="1">
    <citation type="submission" date="2024-03" db="EMBL/GenBank/DDBJ databases">
        <title>The genome assembly and annotation of the cricket Gryllus longicercus Weissman &amp; Gray.</title>
        <authorList>
            <person name="Szrajer S."/>
            <person name="Gray D."/>
            <person name="Ylla G."/>
        </authorList>
    </citation>
    <scope>NUCLEOTIDE SEQUENCE [LARGE SCALE GENOMIC DNA]</scope>
    <source>
        <strain evidence="9">DAG 2021-001</strain>
        <tissue evidence="9">Whole body minus gut</tissue>
    </source>
</reference>
<keyword evidence="5 6" id="KW-0472">Membrane</keyword>
<evidence type="ECO:0000256" key="6">
    <source>
        <dbReference type="SAM" id="Phobius"/>
    </source>
</evidence>
<evidence type="ECO:0000256" key="3">
    <source>
        <dbReference type="ARBA" id="ARBA00022692"/>
    </source>
</evidence>
<evidence type="ECO:0000256" key="4">
    <source>
        <dbReference type="ARBA" id="ARBA00022989"/>
    </source>
</evidence>
<comment type="caution">
    <text evidence="9">The sequence shown here is derived from an EMBL/GenBank/DDBJ whole genome shotgun (WGS) entry which is preliminary data.</text>
</comment>
<feature type="transmembrane region" description="Helical" evidence="6">
    <location>
        <begin position="170"/>
        <end position="192"/>
    </location>
</feature>
<feature type="transmembrane region" description="Helical" evidence="6">
    <location>
        <begin position="402"/>
        <end position="424"/>
    </location>
</feature>
<evidence type="ECO:0000256" key="7">
    <source>
        <dbReference type="SAM" id="SignalP"/>
    </source>
</evidence>
<dbReference type="PANTHER" id="PTHR46641:SF2">
    <property type="entry name" value="FMRFAMIDE RECEPTOR"/>
    <property type="match status" value="1"/>
</dbReference>
<evidence type="ECO:0000313" key="10">
    <source>
        <dbReference type="Proteomes" id="UP001378592"/>
    </source>
</evidence>
<protein>
    <recommendedName>
        <fullName evidence="8">G-protein coupled receptors family 1 profile domain-containing protein</fullName>
    </recommendedName>
</protein>
<dbReference type="Pfam" id="PF00001">
    <property type="entry name" value="7tm_1"/>
    <property type="match status" value="1"/>
</dbReference>
<dbReference type="Gene3D" id="1.20.1070.10">
    <property type="entry name" value="Rhodopsin 7-helix transmembrane proteins"/>
    <property type="match status" value="1"/>
</dbReference>
<feature type="transmembrane region" description="Helical" evidence="6">
    <location>
        <begin position="304"/>
        <end position="327"/>
    </location>
</feature>
<dbReference type="CDD" id="cd14978">
    <property type="entry name" value="7tmA_FMRFamide_R-like"/>
    <property type="match status" value="1"/>
</dbReference>
<organism evidence="9 10">
    <name type="scientific">Gryllus longicercus</name>
    <dbReference type="NCBI Taxonomy" id="2509291"/>
    <lineage>
        <taxon>Eukaryota</taxon>
        <taxon>Metazoa</taxon>
        <taxon>Ecdysozoa</taxon>
        <taxon>Arthropoda</taxon>
        <taxon>Hexapoda</taxon>
        <taxon>Insecta</taxon>
        <taxon>Pterygota</taxon>
        <taxon>Neoptera</taxon>
        <taxon>Polyneoptera</taxon>
        <taxon>Orthoptera</taxon>
        <taxon>Ensifera</taxon>
        <taxon>Gryllidea</taxon>
        <taxon>Grylloidea</taxon>
        <taxon>Gryllidae</taxon>
        <taxon>Gryllinae</taxon>
        <taxon>Gryllus</taxon>
    </lineage>
</organism>
<name>A0AAN9W2Q1_9ORTH</name>
<feature type="transmembrane region" description="Helical" evidence="6">
    <location>
        <begin position="353"/>
        <end position="377"/>
    </location>
</feature>
<accession>A0AAN9W2Q1</accession>
<dbReference type="EMBL" id="JAZDUA010000023">
    <property type="protein sequence ID" value="KAK7872557.1"/>
    <property type="molecule type" value="Genomic_DNA"/>
</dbReference>
<gene>
    <name evidence="9" type="ORF">R5R35_013788</name>
</gene>
<feature type="transmembrane region" description="Helical" evidence="6">
    <location>
        <begin position="135"/>
        <end position="158"/>
    </location>
</feature>
<evidence type="ECO:0000259" key="8">
    <source>
        <dbReference type="PROSITE" id="PS50262"/>
    </source>
</evidence>
<evidence type="ECO:0000256" key="1">
    <source>
        <dbReference type="ARBA" id="ARBA00004370"/>
    </source>
</evidence>
<feature type="transmembrane region" description="Helical" evidence="6">
    <location>
        <begin position="254"/>
        <end position="274"/>
    </location>
</feature>
<evidence type="ECO:0000256" key="2">
    <source>
        <dbReference type="ARBA" id="ARBA00010663"/>
    </source>
</evidence>
<feature type="signal peptide" evidence="7">
    <location>
        <begin position="1"/>
        <end position="18"/>
    </location>
</feature>
<feature type="transmembrane region" description="Helical" evidence="6">
    <location>
        <begin position="212"/>
        <end position="233"/>
    </location>
</feature>
<sequence>MNLVLCCLLCASATVLSATELKSTAVASNAKTRAYHMRGPGTAFLRDSGHDIRRAYPTNEKIPGNGQQGFTSSYMSDHEAMGDANCPPLDSLDFLHYNKSNAQEVEKLEKEYPCELRLYWKSANIQNLVSVVRFLFKYVTIVLIITGLLVNIYSLFVLNSPPINKCNMSVYLKALALSDIGALIFNVSVGVLRARCAWISNFYLNNGWMCTLHKILLSVFFYYSSWLVVTFTIERVLMIRNPFKIHSWQNEKPAKLAVIILAIVTLGLALIRSFTTPGFENDNMYGYEPCGDNDHKISLNMVPFMFITTIVPSVLITSTNICLLIHVRQSAQVHNNLLATDDHTATYKITRMLIIISVVYVILYLPVGITGCTELFYRKHEPSKDDYLLHIKWAKKMMLLRWIRGLCFFLYLLNYVNNFFLYCLSGDIFRQTVRVCLPNYLQKICPCLDLKATTSRNACQQFISHNQSVTHRTMRTSPGITSSPVCLVSETSYQNSAFINEEENITHL</sequence>
<dbReference type="GO" id="GO:0004930">
    <property type="term" value="F:G protein-coupled receptor activity"/>
    <property type="evidence" value="ECO:0007669"/>
    <property type="project" value="InterPro"/>
</dbReference>
<dbReference type="InterPro" id="IPR052954">
    <property type="entry name" value="GPCR-Ligand_Int"/>
</dbReference>
<keyword evidence="10" id="KW-1185">Reference proteome</keyword>
<feature type="domain" description="G-protein coupled receptors family 1 profile" evidence="8">
    <location>
        <begin position="150"/>
        <end position="422"/>
    </location>
</feature>
<dbReference type="PRINTS" id="PR00237">
    <property type="entry name" value="GPCRRHODOPSN"/>
</dbReference>
<comment type="subcellular location">
    <subcellularLocation>
        <location evidence="1">Membrane</location>
    </subcellularLocation>
</comment>